<evidence type="ECO:0000313" key="1">
    <source>
        <dbReference type="EMBL" id="MBL4952499.1"/>
    </source>
</evidence>
<dbReference type="Proteomes" id="UP000623967">
    <property type="component" value="Unassembled WGS sequence"/>
</dbReference>
<protein>
    <recommendedName>
        <fullName evidence="3">Lipoprotein</fullName>
    </recommendedName>
</protein>
<dbReference type="RefSeq" id="WP_202653762.1">
    <property type="nucleotide sequence ID" value="NZ_JAESWB010000168.1"/>
</dbReference>
<dbReference type="EMBL" id="JAESWB010000168">
    <property type="protein sequence ID" value="MBL4952499.1"/>
    <property type="molecule type" value="Genomic_DNA"/>
</dbReference>
<organism evidence="1 2">
    <name type="scientific">Neobacillus paridis</name>
    <dbReference type="NCBI Taxonomy" id="2803862"/>
    <lineage>
        <taxon>Bacteria</taxon>
        <taxon>Bacillati</taxon>
        <taxon>Bacillota</taxon>
        <taxon>Bacilli</taxon>
        <taxon>Bacillales</taxon>
        <taxon>Bacillaceae</taxon>
        <taxon>Neobacillus</taxon>
    </lineage>
</organism>
<accession>A0ABS1TP38</accession>
<proteinExistence type="predicted"/>
<comment type="caution">
    <text evidence="1">The sequence shown here is derived from an EMBL/GenBank/DDBJ whole genome shotgun (WGS) entry which is preliminary data.</text>
</comment>
<keyword evidence="2" id="KW-1185">Reference proteome</keyword>
<reference evidence="1 2" key="1">
    <citation type="submission" date="2021-01" db="EMBL/GenBank/DDBJ databases">
        <title>Genome public.</title>
        <authorList>
            <person name="Liu C."/>
            <person name="Sun Q."/>
        </authorList>
    </citation>
    <scope>NUCLEOTIDE SEQUENCE [LARGE SCALE GENOMIC DNA]</scope>
    <source>
        <strain evidence="1 2">YIM B02564</strain>
    </source>
</reference>
<evidence type="ECO:0008006" key="3">
    <source>
        <dbReference type="Google" id="ProtNLM"/>
    </source>
</evidence>
<name>A0ABS1TP38_9BACI</name>
<evidence type="ECO:0000313" key="2">
    <source>
        <dbReference type="Proteomes" id="UP000623967"/>
    </source>
</evidence>
<sequence length="157" mass="18125">MQKNIHKVFVLLIVIIGTSLLSGCGAFISDESIVSRYADALLTKNNELQFRFRINNEIIQDQQLYKVKVLIHDDRLAAAIGKREIVYGEDLVLNGEYLDVKDKREKYIFMDPIPLKEDLHIQELQNMIEQNHAVSIEVFNNKEVLARAYLTNFSSEL</sequence>
<dbReference type="PROSITE" id="PS51257">
    <property type="entry name" value="PROKAR_LIPOPROTEIN"/>
    <property type="match status" value="1"/>
</dbReference>
<gene>
    <name evidence="1" type="ORF">JK635_09780</name>
</gene>